<feature type="signal peptide" evidence="1">
    <location>
        <begin position="1"/>
        <end position="21"/>
    </location>
</feature>
<sequence>MKQFWFVVVVILMMTSCGVDSSEIGTDFFNEGALDFSYIDSSSVKLSTIRIEDLTTNVGARMLLGSHVDEKLGRITASSYFQVVPPSGADLQYEDVSYDYIAIVLKYDHYFYYDTTANVTLRAHYVKEDMELDDDGTLYSDRTFAIDENPLGSLTFLPKPNRSDSLEIILSDDLGKELFEKLTSGSDQLSSSTEFLRYFKGLAILPDTSSSTCLLGFAITPELRVYYKDKSTTPITDKYISFAASSSNIVQTNIHTNVQNTKLTTLKDTDERLSSDETDEQAYLQAGAGLLLRIDMPYLRELKQIENFYPTQAILDIYPIRNSYSNVEPIPSSFVVYKADEKNNFYAQYGTSATLLNDTDLDRYTRYTLDVTSFVKEQMELAEFNENGLVFSLSENFPVSVDRIYAGNNGVDYKTRLRIYFVTVNNN</sequence>
<dbReference type="RefSeq" id="WP_079687217.1">
    <property type="nucleotide sequence ID" value="NZ_FUZU01000002.1"/>
</dbReference>
<dbReference type="OrthoDB" id="1092930at2"/>
<reference evidence="2 3" key="1">
    <citation type="submission" date="2017-02" db="EMBL/GenBank/DDBJ databases">
        <authorList>
            <person name="Peterson S.W."/>
        </authorList>
    </citation>
    <scope>NUCLEOTIDE SEQUENCE [LARGE SCALE GENOMIC DNA]</scope>
    <source>
        <strain evidence="2 3">DSM 25262</strain>
    </source>
</reference>
<evidence type="ECO:0000256" key="1">
    <source>
        <dbReference type="SAM" id="SignalP"/>
    </source>
</evidence>
<dbReference type="Proteomes" id="UP000190961">
    <property type="component" value="Unassembled WGS sequence"/>
</dbReference>
<dbReference type="EMBL" id="FUZU01000002">
    <property type="protein sequence ID" value="SKC71537.1"/>
    <property type="molecule type" value="Genomic_DNA"/>
</dbReference>
<dbReference type="InterPro" id="IPR025366">
    <property type="entry name" value="DUF4270"/>
</dbReference>
<organism evidence="2 3">
    <name type="scientific">Ohtaekwangia koreensis</name>
    <dbReference type="NCBI Taxonomy" id="688867"/>
    <lineage>
        <taxon>Bacteria</taxon>
        <taxon>Pseudomonadati</taxon>
        <taxon>Bacteroidota</taxon>
        <taxon>Cytophagia</taxon>
        <taxon>Cytophagales</taxon>
        <taxon>Fulvivirgaceae</taxon>
        <taxon>Ohtaekwangia</taxon>
    </lineage>
</organism>
<name>A0A1T5L659_9BACT</name>
<dbReference type="PROSITE" id="PS51257">
    <property type="entry name" value="PROKAR_LIPOPROTEIN"/>
    <property type="match status" value="1"/>
</dbReference>
<dbReference type="AlphaFoldDB" id="A0A1T5L659"/>
<accession>A0A1T5L659</accession>
<keyword evidence="1" id="KW-0732">Signal</keyword>
<gene>
    <name evidence="2" type="ORF">SAMN05660236_2624</name>
</gene>
<protein>
    <recommendedName>
        <fullName evidence="4">DUF4270 domain-containing protein</fullName>
    </recommendedName>
</protein>
<evidence type="ECO:0000313" key="3">
    <source>
        <dbReference type="Proteomes" id="UP000190961"/>
    </source>
</evidence>
<feature type="chain" id="PRO_5012888533" description="DUF4270 domain-containing protein" evidence="1">
    <location>
        <begin position="22"/>
        <end position="427"/>
    </location>
</feature>
<dbReference type="Pfam" id="PF14092">
    <property type="entry name" value="DUF4270"/>
    <property type="match status" value="1"/>
</dbReference>
<dbReference type="STRING" id="688867.SAMN05660236_2624"/>
<keyword evidence="3" id="KW-1185">Reference proteome</keyword>
<proteinExistence type="predicted"/>
<evidence type="ECO:0008006" key="4">
    <source>
        <dbReference type="Google" id="ProtNLM"/>
    </source>
</evidence>
<evidence type="ECO:0000313" key="2">
    <source>
        <dbReference type="EMBL" id="SKC71537.1"/>
    </source>
</evidence>